<proteinExistence type="predicted"/>
<accession>A0A8T1EUN2</accession>
<gene>
    <name evidence="1" type="ORF">PC118_g23144</name>
</gene>
<protein>
    <submittedName>
        <fullName evidence="1">Uncharacterized protein</fullName>
    </submittedName>
</protein>
<sequence length="103" mass="11949">MGGVVMGNLITKSIKSKDYFAGMAWKNLGAWYHELGPHPRSTFPDHRTVQNSNGRSRGFRRAWAHTEIKELQLEHKSAGDWKVDGWARVKLVKLRRCRRYVGR</sequence>
<dbReference type="Proteomes" id="UP000697107">
    <property type="component" value="Unassembled WGS sequence"/>
</dbReference>
<evidence type="ECO:0000313" key="2">
    <source>
        <dbReference type="Proteomes" id="UP000697107"/>
    </source>
</evidence>
<organism evidence="1 2">
    <name type="scientific">Phytophthora cactorum</name>
    <dbReference type="NCBI Taxonomy" id="29920"/>
    <lineage>
        <taxon>Eukaryota</taxon>
        <taxon>Sar</taxon>
        <taxon>Stramenopiles</taxon>
        <taxon>Oomycota</taxon>
        <taxon>Peronosporomycetes</taxon>
        <taxon>Peronosporales</taxon>
        <taxon>Peronosporaceae</taxon>
        <taxon>Phytophthora</taxon>
    </lineage>
</organism>
<comment type="caution">
    <text evidence="1">The sequence shown here is derived from an EMBL/GenBank/DDBJ whole genome shotgun (WGS) entry which is preliminary data.</text>
</comment>
<name>A0A8T1EUN2_9STRA</name>
<evidence type="ECO:0000313" key="1">
    <source>
        <dbReference type="EMBL" id="KAG2959195.1"/>
    </source>
</evidence>
<dbReference type="EMBL" id="RCML01002055">
    <property type="protein sequence ID" value="KAG2959195.1"/>
    <property type="molecule type" value="Genomic_DNA"/>
</dbReference>
<reference evidence="1" key="1">
    <citation type="submission" date="2018-10" db="EMBL/GenBank/DDBJ databases">
        <title>Effector identification in a new, highly contiguous assembly of the strawberry crown rot pathogen Phytophthora cactorum.</title>
        <authorList>
            <person name="Armitage A.D."/>
            <person name="Nellist C.F."/>
            <person name="Bates H."/>
            <person name="Vickerstaff R.J."/>
            <person name="Harrison R.J."/>
        </authorList>
    </citation>
    <scope>NUCLEOTIDE SEQUENCE</scope>
    <source>
        <strain evidence="1">P415</strain>
    </source>
</reference>
<dbReference type="AlphaFoldDB" id="A0A8T1EUN2"/>